<evidence type="ECO:0000313" key="1">
    <source>
        <dbReference type="EMBL" id="AJA11368.1"/>
    </source>
</evidence>
<proteinExistence type="predicted"/>
<dbReference type="Proteomes" id="UP000030907">
    <property type="component" value="Chromosome"/>
</dbReference>
<protein>
    <submittedName>
        <fullName evidence="1">Uncharacterized protein</fullName>
    </submittedName>
</protein>
<dbReference type="AlphaFoldDB" id="A0A0A7PQ24"/>
<dbReference type="HOGENOM" id="CLU_1795243_0_0_5"/>
<dbReference type="KEGG" id="sphk:SKP52_22605"/>
<evidence type="ECO:0000313" key="2">
    <source>
        <dbReference type="Proteomes" id="UP000030907"/>
    </source>
</evidence>
<dbReference type="EMBL" id="CP009122">
    <property type="protein sequence ID" value="AJA11368.1"/>
    <property type="molecule type" value="Genomic_DNA"/>
</dbReference>
<keyword evidence="2" id="KW-1185">Reference proteome</keyword>
<gene>
    <name evidence="1" type="ORF">SKP52_22605</name>
</gene>
<reference evidence="1 2" key="1">
    <citation type="journal article" date="2015" name="Int. J. Syst. Evol. Microbiol.">
        <title>Description of Sphingopyxis fribergensis sp. nov. - a soil bacterium with the ability to degrade styrene and phenylacetic acid.</title>
        <authorList>
            <person name="Oelschlagel M."/>
            <person name="Ruckert C."/>
            <person name="Kalinowski J."/>
            <person name="Schmidt G."/>
            <person name="Schlomann M."/>
            <person name="Tischler D."/>
        </authorList>
    </citation>
    <scope>NUCLEOTIDE SEQUENCE [LARGE SCALE GENOMIC DNA]</scope>
    <source>
        <strain evidence="1 2">Kp5.2</strain>
    </source>
</reference>
<name>A0A0A7PQ24_9SPHN</name>
<sequence>MVAGEFVELVAMEDAKLGLADRADAVRAFLPERPPDEVRGKDDADDLLAAVGGRGNEFQHPFEDIGDDRRVVALPQERVTAAHALASAHPAEQQELVGSQARTDCAVAHDAGQAIGHAPGARQARIAVNGRAGAAPARLRADNA</sequence>
<accession>A0A0A7PQ24</accession>
<organism evidence="1 2">
    <name type="scientific">Sphingopyxis fribergensis</name>
    <dbReference type="NCBI Taxonomy" id="1515612"/>
    <lineage>
        <taxon>Bacteria</taxon>
        <taxon>Pseudomonadati</taxon>
        <taxon>Pseudomonadota</taxon>
        <taxon>Alphaproteobacteria</taxon>
        <taxon>Sphingomonadales</taxon>
        <taxon>Sphingomonadaceae</taxon>
        <taxon>Sphingopyxis</taxon>
    </lineage>
</organism>